<evidence type="ECO:0000259" key="6">
    <source>
        <dbReference type="Pfam" id="PF23702"/>
    </source>
</evidence>
<dbReference type="RefSeq" id="XP_065669460.1">
    <property type="nucleotide sequence ID" value="XM_065813388.1"/>
</dbReference>
<dbReference type="Pfam" id="PF24492">
    <property type="entry name" value="HEAT_ECM29"/>
    <property type="match status" value="1"/>
</dbReference>
<dbReference type="Pfam" id="PF23702">
    <property type="entry name" value="ARM_ECM29"/>
    <property type="match status" value="1"/>
</dbReference>
<dbReference type="InterPro" id="IPR016024">
    <property type="entry name" value="ARM-type_fold"/>
</dbReference>
<dbReference type="GO" id="GO:0000502">
    <property type="term" value="C:proteasome complex"/>
    <property type="evidence" value="ECO:0007669"/>
    <property type="project" value="UniProtKB-KW"/>
</dbReference>
<dbReference type="GeneID" id="101239838"/>
<keyword evidence="4 9" id="KW-0647">Proteasome</keyword>
<evidence type="ECO:0000313" key="9">
    <source>
        <dbReference type="RefSeq" id="XP_065669460.1"/>
    </source>
</evidence>
<dbReference type="InterPro" id="IPR055444">
    <property type="entry name" value="ARM_ECM29"/>
</dbReference>
<feature type="domain" description="ECM29 ARM-like repeats" evidence="6">
    <location>
        <begin position="623"/>
        <end position="769"/>
    </location>
</feature>
<dbReference type="SUPFAM" id="SSF48371">
    <property type="entry name" value="ARM repeat"/>
    <property type="match status" value="3"/>
</dbReference>
<evidence type="ECO:0000256" key="2">
    <source>
        <dbReference type="ARBA" id="ARBA00022490"/>
    </source>
</evidence>
<reference evidence="9" key="1">
    <citation type="submission" date="2025-08" db="UniProtKB">
        <authorList>
            <consortium name="RefSeq"/>
        </authorList>
    </citation>
    <scope>IDENTIFICATION</scope>
</reference>
<evidence type="ECO:0000256" key="3">
    <source>
        <dbReference type="ARBA" id="ARBA00022737"/>
    </source>
</evidence>
<evidence type="ECO:0000259" key="5">
    <source>
        <dbReference type="Pfam" id="PF13001"/>
    </source>
</evidence>
<organism evidence="8 9">
    <name type="scientific">Hydra vulgaris</name>
    <name type="common">Hydra</name>
    <name type="synonym">Hydra attenuata</name>
    <dbReference type="NCBI Taxonomy" id="6087"/>
    <lineage>
        <taxon>Eukaryota</taxon>
        <taxon>Metazoa</taxon>
        <taxon>Cnidaria</taxon>
        <taxon>Hydrozoa</taxon>
        <taxon>Hydroidolina</taxon>
        <taxon>Anthoathecata</taxon>
        <taxon>Aplanulata</taxon>
        <taxon>Hydridae</taxon>
        <taxon>Hydra</taxon>
    </lineage>
</organism>
<dbReference type="InterPro" id="IPR024372">
    <property type="entry name" value="Ecm29_N"/>
</dbReference>
<keyword evidence="2" id="KW-0963">Cytoplasm</keyword>
<dbReference type="Pfam" id="PF13001">
    <property type="entry name" value="ECM29_N"/>
    <property type="match status" value="1"/>
</dbReference>
<keyword evidence="3" id="KW-0677">Repeat</keyword>
<dbReference type="PANTHER" id="PTHR23346:SF19">
    <property type="entry name" value="PROTEASOME ADAPTER AND SCAFFOLD PROTEIN ECM29"/>
    <property type="match status" value="1"/>
</dbReference>
<dbReference type="Pfam" id="PF24987">
    <property type="entry name" value="HEAT_EF3_N"/>
    <property type="match status" value="1"/>
</dbReference>
<dbReference type="InterPro" id="IPR055443">
    <property type="entry name" value="HEAT_ECM29"/>
</dbReference>
<evidence type="ECO:0000256" key="4">
    <source>
        <dbReference type="ARBA" id="ARBA00022942"/>
    </source>
</evidence>
<keyword evidence="8" id="KW-1185">Reference proteome</keyword>
<evidence type="ECO:0000259" key="7">
    <source>
        <dbReference type="Pfam" id="PF24492"/>
    </source>
</evidence>
<protein>
    <submittedName>
        <fullName evidence="9">Proteasome adapter and scaffold protein ECM29 isoform X3</fullName>
    </submittedName>
</protein>
<name>A0ABM4D597_HYDVU</name>
<evidence type="ECO:0000256" key="1">
    <source>
        <dbReference type="ARBA" id="ARBA00004496"/>
    </source>
</evidence>
<feature type="domain" description="Proteasome component Ecm29 N-terminal" evidence="5">
    <location>
        <begin position="14"/>
        <end position="497"/>
    </location>
</feature>
<gene>
    <name evidence="9" type="primary">LOC101239838</name>
</gene>
<dbReference type="Proteomes" id="UP001652625">
    <property type="component" value="Chromosome 12"/>
</dbReference>
<dbReference type="PANTHER" id="PTHR23346">
    <property type="entry name" value="TRANSLATIONAL ACTIVATOR GCN1-RELATED"/>
    <property type="match status" value="1"/>
</dbReference>
<comment type="subcellular location">
    <subcellularLocation>
        <location evidence="1">Cytoplasm</location>
    </subcellularLocation>
</comment>
<proteinExistence type="predicted"/>
<dbReference type="Gene3D" id="1.25.10.10">
    <property type="entry name" value="Leucine-rich Repeat Variant"/>
    <property type="match status" value="4"/>
</dbReference>
<sequence length="1797" mass="203810">MEVTDCTQDDLELVERVFLKIIFAETDEQFQTSLGIYLPPVLLKFDNESLQVKNKLVELLSHVNKRLHSRPKVLLPTEVLIKQYLNEFVALSVKNFTIIYVKMGYLREKKESQLDLLPQMLLCLSVNHVKHQTMILQAILLQLSYFPYPDDLNEKKKLLYFADNSKVRTFMLEYFQDFLLLPYNFYLDYGIEKAPPPALSKAACLKFKMDSSFSKEEIELAKIGILKFLSLHVFPECEVIIPLIAGLGDAKQSIVEKAEQAVKAVSHEVLENLDVITKLMHMFQGTPSQLQNKVPADAIRMPSSIRQKKKIFPFILKSKLSTNFNPIICLQIIFECLFGNESNLKIKHFTVDFIKHICIHGNEKTMEALSALLYQALSKVSMNKSEDNQLRSKAFSAFTALSKRSPVIFRNDIEFLKKLFIFLEEEESEVCIAVQDVISSIALTYTGLSEVNLNIVQSLLLNNLEKTLPRLRLASLQLANVIFSSNHAMSKYICLLALDDSIDSIKEAALQGLKLVSPLPSYSDICTCIFEKMNEQKLKYEMNVFSPTVYQKILWYIQQCFRFNANISDQDELNGLTLKKSILFFNTYIPQYQSEELLQSPVGWHLSLIFGALINSSDTMLHFQALTSLIDLATALPHKISLLADKLDVIEVFAKSMREEVRLLTAHLISVIVCTMNNDVVTNKLSRLVLSFHSKNFEEMHSAILITSLTISRCYLYFKHKDLGKRFNECYNSPSFQKIVQETIEILFFKLNDANRKTSSVCCFALGEIAKYNKLPIPDDDGNKISKAKIVDELIKIFQNANEIKLKETAAISLGNICVGEPDIFNRSKIEDFLIESSKMKETEIQFTIGQVFSCVAGGLLSKLAKDKYILDDEFHNTPLPQAERMTEIIQRINNECVHSHLAHVRRAAAVWLLSIVKFAPDHKGIEKSILEIQAGFINLLNDSEEEVQDIASRGLGLIYDQIKKESRELLVSALVETLLSGKHPSTKVEKDTEIFKAGVLGKTPDGSNLSTYKELCSLATSMNKPDLIYKFMSLATHNAMWNSKKGAAFGFLSIASIAGEELKVYLPEIIPKLYRYQYDPNPSVQKAMSNIWLALVPDHKKTVEKYADEIFEDILSNITSNLWRTRQSCCFALNDLVRTCPAENLVTRLPSIWKLLFKVMDDVKESVRSSAAAFGKTLSRISIQFCDINHSKVGEKAVEEVLPVLLDIGLSSQVEEIKTLSMGTLVKITKNAGALLRPHVAKFIISLLESLSALEPEYLNTLNLQLSQNQDAQEKLDIVRLSACKTSPMMEAVNFCSQYVDEVVLIELIPKLCDLLKTGLGLGTKVGCTTLINLLVVQCNVLLSPYAGKLLGSLLNGLTDYNMALKKAHANSIGHLVQYAKEATMSKLLEKLRKWYFEKEDTSIHLSCALVLNAMSKYSSDIFYQYHGVVLPLVFVARQNGSSDKLSPIEKEIQEIWEEIWNNNTSGNISAIKLYIKEIFDDINQLLISQSWFLRTKAAKSIIAIAENLGSFLSQLYLKKFIHILLQCLHGRTWPGKEFILKALSTLTIKCRKEMIDSISVNEILNKMIKECEKENLSYKLSAVDCCTCVANEWQIDVFEEFKPVLKTLFEQEFLENEDNQVEKRDLLLCAGCESLGRLWPYQSTSQKIHFNYTVSLFTNLLNNSTWKTQKALLIASTSFVERTIWSEACHWYNEDGINIVSAFLNIFVTEVFKCMKSTAYSSVKLQTLKFFNQLYSSAKPCDKLYNVIKPFEDELVSITMSCKESTNFDITNYSLELLKSISSVSTAHLNSNKEI</sequence>
<dbReference type="InterPro" id="IPR011989">
    <property type="entry name" value="ARM-like"/>
</dbReference>
<accession>A0ABM4D597</accession>
<feature type="domain" description="Proteasome adapter and scaffold protein ECM29 HEAT-repeat" evidence="7">
    <location>
        <begin position="1237"/>
        <end position="1398"/>
    </location>
</feature>
<evidence type="ECO:0000313" key="8">
    <source>
        <dbReference type="Proteomes" id="UP001652625"/>
    </source>
</evidence>